<dbReference type="HOGENOM" id="CLU_2794415_0_0_1"/>
<sequence length="68" mass="7600">MSLRHTRIEGHVYTFGKRIASGPFPQHHGVSLHYALGTPLDWPEAKKVADQVRSWGIEVCDFVSIGLV</sequence>
<accession>E5A4U6</accession>
<dbReference type="OrthoDB" id="7939818at2759"/>
<name>E5A4U6_LEPMJ</name>
<dbReference type="InParanoid" id="E5A4U6"/>
<reference evidence="2" key="1">
    <citation type="journal article" date="2011" name="Nat. Commun.">
        <title>Effector diversification within compartments of the Leptosphaeria maculans genome affected by Repeat-Induced Point mutations.</title>
        <authorList>
            <person name="Rouxel T."/>
            <person name="Grandaubert J."/>
            <person name="Hane J.K."/>
            <person name="Hoede C."/>
            <person name="van de Wouw A.P."/>
            <person name="Couloux A."/>
            <person name="Dominguez V."/>
            <person name="Anthouard V."/>
            <person name="Bally P."/>
            <person name="Bourras S."/>
            <person name="Cozijnsen A.J."/>
            <person name="Ciuffetti L.M."/>
            <person name="Degrave A."/>
            <person name="Dilmaghani A."/>
            <person name="Duret L."/>
            <person name="Fudal I."/>
            <person name="Goodwin S.B."/>
            <person name="Gout L."/>
            <person name="Glaser N."/>
            <person name="Linglin J."/>
            <person name="Kema G.H.J."/>
            <person name="Lapalu N."/>
            <person name="Lawrence C.B."/>
            <person name="May K."/>
            <person name="Meyer M."/>
            <person name="Ollivier B."/>
            <person name="Poulain J."/>
            <person name="Schoch C.L."/>
            <person name="Simon A."/>
            <person name="Spatafora J.W."/>
            <person name="Stachowiak A."/>
            <person name="Turgeon B.G."/>
            <person name="Tyler B.M."/>
            <person name="Vincent D."/>
            <person name="Weissenbach J."/>
            <person name="Amselem J."/>
            <person name="Quesneville H."/>
            <person name="Oliver R.P."/>
            <person name="Wincker P."/>
            <person name="Balesdent M.-H."/>
            <person name="Howlett B.J."/>
        </authorList>
    </citation>
    <scope>NUCLEOTIDE SEQUENCE [LARGE SCALE GENOMIC DNA]</scope>
    <source>
        <strain evidence="2">JN3 / isolate v23.1.3 / race Av1-4-5-6-7-8</strain>
    </source>
</reference>
<organism evidence="2">
    <name type="scientific">Leptosphaeria maculans (strain JN3 / isolate v23.1.3 / race Av1-4-5-6-7-8)</name>
    <name type="common">Blackleg fungus</name>
    <name type="synonym">Phoma lingam</name>
    <dbReference type="NCBI Taxonomy" id="985895"/>
    <lineage>
        <taxon>Eukaryota</taxon>
        <taxon>Fungi</taxon>
        <taxon>Dikarya</taxon>
        <taxon>Ascomycota</taxon>
        <taxon>Pezizomycotina</taxon>
        <taxon>Dothideomycetes</taxon>
        <taxon>Pleosporomycetidae</taxon>
        <taxon>Pleosporales</taxon>
        <taxon>Pleosporineae</taxon>
        <taxon>Leptosphaeriaceae</taxon>
        <taxon>Plenodomus</taxon>
        <taxon>Plenodomus lingam/Leptosphaeria maculans species complex</taxon>
    </lineage>
</organism>
<dbReference type="Proteomes" id="UP000002668">
    <property type="component" value="Genome"/>
</dbReference>
<keyword evidence="2" id="KW-1185">Reference proteome</keyword>
<proteinExistence type="predicted"/>
<protein>
    <submittedName>
        <fullName evidence="1">Predicted protein</fullName>
    </submittedName>
</protein>
<gene>
    <name evidence="1" type="ORF">LEMA_uP078830.1</name>
</gene>
<evidence type="ECO:0000313" key="2">
    <source>
        <dbReference type="Proteomes" id="UP000002668"/>
    </source>
</evidence>
<dbReference type="EMBL" id="FP929134">
    <property type="protein sequence ID" value="CBX98644.1"/>
    <property type="molecule type" value="Genomic_DNA"/>
</dbReference>
<evidence type="ECO:0000313" key="1">
    <source>
        <dbReference type="EMBL" id="CBX98644.1"/>
    </source>
</evidence>
<dbReference type="AlphaFoldDB" id="E5A4U6"/>
<dbReference type="VEuPathDB" id="FungiDB:LEMA_uP078830.1"/>